<keyword evidence="7 12" id="KW-0067">ATP-binding</keyword>
<dbReference type="SMART" id="SM00958">
    <property type="entry name" value="SecA_PP_bind"/>
    <property type="match status" value="1"/>
</dbReference>
<dbReference type="Pfam" id="PF01043">
    <property type="entry name" value="SecA_PP_bind"/>
    <property type="match status" value="1"/>
</dbReference>
<dbReference type="PROSITE" id="PS51192">
    <property type="entry name" value="HELICASE_ATP_BIND_1"/>
    <property type="match status" value="1"/>
</dbReference>
<dbReference type="SUPFAM" id="SSF81886">
    <property type="entry name" value="Helical scaffold and wing domains of SecA"/>
    <property type="match status" value="1"/>
</dbReference>
<dbReference type="EC" id="7.4.2.8" evidence="12"/>
<evidence type="ECO:0000256" key="6">
    <source>
        <dbReference type="ARBA" id="ARBA00022741"/>
    </source>
</evidence>
<protein>
    <recommendedName>
        <fullName evidence="12">Protein translocase subunit SecA</fullName>
        <ecNumber evidence="12">7.4.2.8</ecNumber>
    </recommendedName>
</protein>
<evidence type="ECO:0000256" key="9">
    <source>
        <dbReference type="ARBA" id="ARBA00022967"/>
    </source>
</evidence>
<dbReference type="CDD" id="cd17928">
    <property type="entry name" value="DEXDc_SecA"/>
    <property type="match status" value="1"/>
</dbReference>
<dbReference type="GO" id="GO:0017038">
    <property type="term" value="P:protein import"/>
    <property type="evidence" value="ECO:0007669"/>
    <property type="project" value="InterPro"/>
</dbReference>
<dbReference type="CDD" id="cd18803">
    <property type="entry name" value="SF2_C_secA"/>
    <property type="match status" value="1"/>
</dbReference>
<evidence type="ECO:0000256" key="7">
    <source>
        <dbReference type="ARBA" id="ARBA00022840"/>
    </source>
</evidence>
<dbReference type="GO" id="GO:0005886">
    <property type="term" value="C:plasma membrane"/>
    <property type="evidence" value="ECO:0007669"/>
    <property type="project" value="UniProtKB-SubCell"/>
</dbReference>
<dbReference type="SMART" id="SM00957">
    <property type="entry name" value="SecA_DEAD"/>
    <property type="match status" value="1"/>
</dbReference>
<dbReference type="InterPro" id="IPR011130">
    <property type="entry name" value="SecA_preprotein_X-link_dom"/>
</dbReference>
<dbReference type="GO" id="GO:0043952">
    <property type="term" value="P:protein transport by the Sec complex"/>
    <property type="evidence" value="ECO:0007669"/>
    <property type="project" value="TreeGrafter"/>
</dbReference>
<dbReference type="AlphaFoldDB" id="A0A1H7FG23"/>
<dbReference type="InterPro" id="IPR011116">
    <property type="entry name" value="SecA_Wing/Scaffold"/>
</dbReference>
<evidence type="ECO:0000256" key="1">
    <source>
        <dbReference type="ARBA" id="ARBA00004170"/>
    </source>
</evidence>
<comment type="function">
    <text evidence="12">Part of the Sec protein translocase complex. Interacts with the SecYEG preprotein conducting channel. Has a central role in coupling the hydrolysis of ATP to the transfer of proteins into and across the cell membrane, serving as an ATP-driven molecular motor driving the stepwise translocation of polypeptide chains across the membrane.</text>
</comment>
<dbReference type="RefSeq" id="WP_242941771.1">
    <property type="nucleotide sequence ID" value="NZ_FNZX01000003.1"/>
</dbReference>
<comment type="subunit">
    <text evidence="12">Monomer and homodimer. Part of the essential Sec protein translocation apparatus which comprises SecA, SecYEG and auxiliary proteins SecDF. Other proteins may also be involved.</text>
</comment>
<dbReference type="GO" id="GO:0006605">
    <property type="term" value="P:protein targeting"/>
    <property type="evidence" value="ECO:0007669"/>
    <property type="project" value="UniProtKB-UniRule"/>
</dbReference>
<keyword evidence="3 12" id="KW-0813">Transport</keyword>
<dbReference type="PROSITE" id="PS51196">
    <property type="entry name" value="SECA_MOTOR_DEAD"/>
    <property type="match status" value="1"/>
</dbReference>
<gene>
    <name evidence="12" type="primary">secA</name>
    <name evidence="16" type="ORF">SAMN02910377_00408</name>
</gene>
<feature type="binding site" evidence="12">
    <location>
        <position position="487"/>
    </location>
    <ligand>
        <name>ATP</name>
        <dbReference type="ChEBI" id="CHEBI:30616"/>
    </ligand>
</feature>
<dbReference type="GO" id="GO:0065002">
    <property type="term" value="P:intracellular protein transmembrane transport"/>
    <property type="evidence" value="ECO:0007669"/>
    <property type="project" value="UniProtKB-UniRule"/>
</dbReference>
<dbReference type="InterPro" id="IPR001650">
    <property type="entry name" value="Helicase_C-like"/>
</dbReference>
<dbReference type="Gene3D" id="1.10.3060.10">
    <property type="entry name" value="Helical scaffold and wing domains of SecA"/>
    <property type="match status" value="1"/>
</dbReference>
<dbReference type="SUPFAM" id="SSF81767">
    <property type="entry name" value="Pre-protein crosslinking domain of SecA"/>
    <property type="match status" value="1"/>
</dbReference>
<dbReference type="InterPro" id="IPR022490">
    <property type="entry name" value="SecA2"/>
</dbReference>
<dbReference type="InterPro" id="IPR000185">
    <property type="entry name" value="SecA"/>
</dbReference>
<dbReference type="SUPFAM" id="SSF52540">
    <property type="entry name" value="P-loop containing nucleoside triphosphate hydrolases"/>
    <property type="match status" value="2"/>
</dbReference>
<evidence type="ECO:0000313" key="17">
    <source>
        <dbReference type="Proteomes" id="UP000182321"/>
    </source>
</evidence>
<evidence type="ECO:0000256" key="11">
    <source>
        <dbReference type="ARBA" id="ARBA00023136"/>
    </source>
</evidence>
<evidence type="ECO:0000313" key="16">
    <source>
        <dbReference type="EMBL" id="SEK23372.1"/>
    </source>
</evidence>
<feature type="domain" description="SecA family profile" evidence="15">
    <location>
        <begin position="1"/>
        <end position="576"/>
    </location>
</feature>
<dbReference type="PANTHER" id="PTHR30612">
    <property type="entry name" value="SECA INNER MEMBRANE COMPONENT OF SEC PROTEIN SECRETION SYSTEM"/>
    <property type="match status" value="1"/>
</dbReference>
<dbReference type="FunFam" id="3.40.50.300:FF:000429">
    <property type="entry name" value="Preprotein translocase subunit SecA"/>
    <property type="match status" value="1"/>
</dbReference>
<dbReference type="NCBIfam" id="NF006630">
    <property type="entry name" value="PRK09200.1"/>
    <property type="match status" value="1"/>
</dbReference>
<evidence type="ECO:0000256" key="3">
    <source>
        <dbReference type="ARBA" id="ARBA00022448"/>
    </source>
</evidence>
<keyword evidence="5 12" id="KW-0963">Cytoplasm</keyword>
<dbReference type="PRINTS" id="PR00906">
    <property type="entry name" value="SECA"/>
</dbReference>
<dbReference type="PROSITE" id="PS51194">
    <property type="entry name" value="HELICASE_CTER"/>
    <property type="match status" value="1"/>
</dbReference>
<evidence type="ECO:0000256" key="8">
    <source>
        <dbReference type="ARBA" id="ARBA00022927"/>
    </source>
</evidence>
<evidence type="ECO:0000256" key="10">
    <source>
        <dbReference type="ARBA" id="ARBA00023010"/>
    </source>
</evidence>
<evidence type="ECO:0000256" key="12">
    <source>
        <dbReference type="HAMAP-Rule" id="MF_01382"/>
    </source>
</evidence>
<dbReference type="InterPro" id="IPR027417">
    <property type="entry name" value="P-loop_NTPase"/>
</dbReference>
<evidence type="ECO:0000256" key="2">
    <source>
        <dbReference type="ARBA" id="ARBA00007650"/>
    </source>
</evidence>
<dbReference type="Gene3D" id="3.90.1440.10">
    <property type="entry name" value="SecA, preprotein cross-linking domain"/>
    <property type="match status" value="1"/>
</dbReference>
<dbReference type="EMBL" id="FNZX01000003">
    <property type="protein sequence ID" value="SEK23372.1"/>
    <property type="molecule type" value="Genomic_DNA"/>
</dbReference>
<comment type="catalytic activity">
    <reaction evidence="12">
        <text>ATP + H2O + cellular proteinSide 1 = ADP + phosphate + cellular proteinSide 2.</text>
        <dbReference type="EC" id="7.4.2.8"/>
    </reaction>
</comment>
<evidence type="ECO:0000256" key="4">
    <source>
        <dbReference type="ARBA" id="ARBA00022475"/>
    </source>
</evidence>
<dbReference type="Gene3D" id="3.40.50.300">
    <property type="entry name" value="P-loop containing nucleotide triphosphate hydrolases"/>
    <property type="match status" value="2"/>
</dbReference>
<evidence type="ECO:0000259" key="15">
    <source>
        <dbReference type="PROSITE" id="PS51196"/>
    </source>
</evidence>
<dbReference type="Pfam" id="PF21090">
    <property type="entry name" value="P-loop_SecA"/>
    <property type="match status" value="2"/>
</dbReference>
<feature type="domain" description="Helicase C-terminal" evidence="14">
    <location>
        <begin position="409"/>
        <end position="576"/>
    </location>
</feature>
<dbReference type="GO" id="GO:0005524">
    <property type="term" value="F:ATP binding"/>
    <property type="evidence" value="ECO:0007669"/>
    <property type="project" value="UniProtKB-UniRule"/>
</dbReference>
<dbReference type="InterPro" id="IPR014018">
    <property type="entry name" value="SecA_motor_DEAD"/>
</dbReference>
<dbReference type="GO" id="GO:0008564">
    <property type="term" value="F:protein-exporting ATPase activity"/>
    <property type="evidence" value="ECO:0007669"/>
    <property type="project" value="UniProtKB-EC"/>
</dbReference>
<dbReference type="InterPro" id="IPR036670">
    <property type="entry name" value="SecA_X-link_sf"/>
</dbReference>
<reference evidence="17" key="1">
    <citation type="submission" date="2016-10" db="EMBL/GenBank/DDBJ databases">
        <authorList>
            <person name="Varghese N."/>
        </authorList>
    </citation>
    <scope>NUCLEOTIDE SEQUENCE [LARGE SCALE GENOMIC DNA]</scope>
    <source>
        <strain evidence="17">ACV-9</strain>
    </source>
</reference>
<dbReference type="Pfam" id="PF07516">
    <property type="entry name" value="SecA_SW"/>
    <property type="match status" value="1"/>
</dbReference>
<dbReference type="InterPro" id="IPR044722">
    <property type="entry name" value="SecA_SF2_C"/>
</dbReference>
<comment type="similarity">
    <text evidence="2 12">Belongs to the SecA family.</text>
</comment>
<organism evidence="16 17">
    <name type="scientific">Pseudobutyrivibrio ruminis</name>
    <dbReference type="NCBI Taxonomy" id="46206"/>
    <lineage>
        <taxon>Bacteria</taxon>
        <taxon>Bacillati</taxon>
        <taxon>Bacillota</taxon>
        <taxon>Clostridia</taxon>
        <taxon>Lachnospirales</taxon>
        <taxon>Lachnospiraceae</taxon>
        <taxon>Pseudobutyrivibrio</taxon>
    </lineage>
</organism>
<evidence type="ECO:0000259" key="14">
    <source>
        <dbReference type="PROSITE" id="PS51194"/>
    </source>
</evidence>
<sequence>MKTRKLVNKLRKELKKVKAYKEQMEQLTDQQLSGLTASFKERYEKGESLDKILPEAFAAMCEADKRVLGMYPFDVQIMAGVALHQGYLAEMNTGEGKTLTATLPMYLNGLTGEGAILVTNNEYLALRDAEEMGPAYRFMGLSVMAGVKRDEDDRFENDEKKEIYKADIVYTTHSALGFDYLINNLVKSASDRFLRPFNFIIIDEADSVLLDSASTPLVISGAPRVQSNLYESADFFVRTLKENEDYEVEEKNVWFTEKGLEYAEEYFGIDNIFAPEYFEIYRHLVLALRAHKIIEKGTEYMISENGEVALIDASSGRTLKGVKLRGGQHQAIECKERLELSQENRSMASITYQNFFSMFPKMSGMSGTIYDAKDELYDVYGKQVVVIPTNNPIQRVDCPDWYFSDSKKQFEAAIRLAVKKHDTGQPVLIVTTMIADTEIISHLLVEKGLPHSVLNANNAFWEADIIKEAGQMGAMTVATSMAGRGTDIKLGPGVKELGGLAVIGVGRMLNIRDERQARGRSGRQGDPGYSRFIVSLEDDIVEKGTDLEKIQKYIDGTKRISDRKIKRIVNNAQKINEELGSTNRKTSKDYDVVLQLERKLMYDTRDMLLDGGTVEKERLLRIAEDNVDLFLKENKELDVTTLNRYLLDNISYRMEKDSGYLNLKNRNRVKAYIMARVEQSLEEKKASIDSESAMNDFVRVSALSAIDEAWIEQVDYLQQLQAAVSGRSSAQRNLMFEYHAEALESFRKMENSIKRNIIRNVLLSEVSMDKKNRLHIILP</sequence>
<dbReference type="InterPro" id="IPR011115">
    <property type="entry name" value="SecA_DEAD"/>
</dbReference>
<accession>A0A1H7FG23</accession>
<feature type="domain" description="Helicase ATP-binding" evidence="13">
    <location>
        <begin position="78"/>
        <end position="242"/>
    </location>
</feature>
<evidence type="ECO:0000259" key="13">
    <source>
        <dbReference type="PROSITE" id="PS51192"/>
    </source>
</evidence>
<keyword evidence="10 12" id="KW-0811">Translocation</keyword>
<evidence type="ECO:0000256" key="5">
    <source>
        <dbReference type="ARBA" id="ARBA00022490"/>
    </source>
</evidence>
<keyword evidence="4 12" id="KW-1003">Cell membrane</keyword>
<name>A0A1H7FG23_9FIRM</name>
<comment type="subcellular location">
    <subcellularLocation>
        <location evidence="12">Cell membrane</location>
        <topology evidence="12">Peripheral membrane protein</topology>
        <orientation evidence="12">Cytoplasmic side</orientation>
    </subcellularLocation>
    <subcellularLocation>
        <location evidence="12">Cytoplasm</location>
    </subcellularLocation>
    <subcellularLocation>
        <location evidence="1">Membrane</location>
        <topology evidence="1">Peripheral membrane protein</topology>
    </subcellularLocation>
    <text evidence="12">Distribution is 50-50.</text>
</comment>
<dbReference type="Proteomes" id="UP000182321">
    <property type="component" value="Unassembled WGS sequence"/>
</dbReference>
<keyword evidence="6 12" id="KW-0547">Nucleotide-binding</keyword>
<dbReference type="PANTHER" id="PTHR30612:SF0">
    <property type="entry name" value="CHLOROPLAST PROTEIN-TRANSPORTING ATPASE"/>
    <property type="match status" value="1"/>
</dbReference>
<keyword evidence="8 12" id="KW-0653">Protein transport</keyword>
<dbReference type="InterPro" id="IPR014001">
    <property type="entry name" value="Helicase_ATP-bd"/>
</dbReference>
<feature type="binding site" evidence="12">
    <location>
        <position position="76"/>
    </location>
    <ligand>
        <name>ATP</name>
        <dbReference type="ChEBI" id="CHEBI:30616"/>
    </ligand>
</feature>
<keyword evidence="17" id="KW-1185">Reference proteome</keyword>
<dbReference type="InterPro" id="IPR036266">
    <property type="entry name" value="SecA_Wing/Scaffold_sf"/>
</dbReference>
<proteinExistence type="inferred from homology"/>
<dbReference type="GO" id="GO:0031522">
    <property type="term" value="C:cell envelope Sec protein transport complex"/>
    <property type="evidence" value="ECO:0007669"/>
    <property type="project" value="TreeGrafter"/>
</dbReference>
<dbReference type="HAMAP" id="MF_01382">
    <property type="entry name" value="SecA"/>
    <property type="match status" value="1"/>
</dbReference>
<dbReference type="Pfam" id="PF07517">
    <property type="entry name" value="SecA_DEAD"/>
    <property type="match status" value="1"/>
</dbReference>
<dbReference type="GO" id="GO:0005829">
    <property type="term" value="C:cytosol"/>
    <property type="evidence" value="ECO:0007669"/>
    <property type="project" value="TreeGrafter"/>
</dbReference>
<keyword evidence="11 12" id="KW-0472">Membrane</keyword>
<keyword evidence="9 12" id="KW-1278">Translocase</keyword>
<dbReference type="NCBIfam" id="TIGR03714">
    <property type="entry name" value="secA2"/>
    <property type="match status" value="1"/>
</dbReference>
<feature type="binding site" evidence="12">
    <location>
        <begin position="94"/>
        <end position="98"/>
    </location>
    <ligand>
        <name>ATP</name>
        <dbReference type="ChEBI" id="CHEBI:30616"/>
    </ligand>
</feature>